<dbReference type="Proteomes" id="UP000298390">
    <property type="component" value="Unassembled WGS sequence"/>
</dbReference>
<feature type="compositionally biased region" description="Low complexity" evidence="1">
    <location>
        <begin position="64"/>
        <end position="81"/>
    </location>
</feature>
<evidence type="ECO:0000256" key="1">
    <source>
        <dbReference type="SAM" id="MobiDB-lite"/>
    </source>
</evidence>
<feature type="compositionally biased region" description="Pro residues" evidence="1">
    <location>
        <begin position="118"/>
        <end position="127"/>
    </location>
</feature>
<organism evidence="3 4">
    <name type="scientific">Rhodofomes roseus</name>
    <dbReference type="NCBI Taxonomy" id="34475"/>
    <lineage>
        <taxon>Eukaryota</taxon>
        <taxon>Fungi</taxon>
        <taxon>Dikarya</taxon>
        <taxon>Basidiomycota</taxon>
        <taxon>Agaricomycotina</taxon>
        <taxon>Agaricomycetes</taxon>
        <taxon>Polyporales</taxon>
        <taxon>Rhodofomes</taxon>
    </lineage>
</organism>
<dbReference type="STRING" id="34475.A0A4Y9YQS6"/>
<evidence type="ECO:0000313" key="3">
    <source>
        <dbReference type="EMBL" id="TFY63901.1"/>
    </source>
</evidence>
<comment type="caution">
    <text evidence="3">The sequence shown here is derived from an EMBL/GenBank/DDBJ whole genome shotgun (WGS) entry which is preliminary data.</text>
</comment>
<name>A0A4Y9YQS6_9APHY</name>
<dbReference type="AlphaFoldDB" id="A0A4Y9YQS6"/>
<dbReference type="EMBL" id="SEKV01000115">
    <property type="protein sequence ID" value="TFY63901.1"/>
    <property type="molecule type" value="Genomic_DNA"/>
</dbReference>
<dbReference type="Pfam" id="PF25459">
    <property type="entry name" value="AIM3_BBC1_C"/>
    <property type="match status" value="1"/>
</dbReference>
<evidence type="ECO:0000259" key="2">
    <source>
        <dbReference type="Pfam" id="PF25459"/>
    </source>
</evidence>
<protein>
    <recommendedName>
        <fullName evidence="2">BBC1/AIM3 cysteine proteinase-fold domain-containing protein</fullName>
    </recommendedName>
</protein>
<feature type="region of interest" description="Disordered" evidence="1">
    <location>
        <begin position="1"/>
        <end position="133"/>
    </location>
</feature>
<sequence length="544" mass="59891">MLASVKQKAMKAKDYSVEKAAHTRDHMVSQPSKKINWDPNHRKPPPPPAVKPKNSELYAPPPSRTSSTTSNARNTPSSPSSPSAPAPPPMIRRVSRPDSVSPPAAPPPIRRDTRPDSVSPPLPPPPVRSVSITRAPEAVDDEKLDWANLSPEDKQVFFSWLDEFFAKYLNLPVPPRSVQGIKKVVEEPATSSVVAPAPRTPSSVTAPSISKWSRPAQPSPALAVPADDFTMSYPPPTQYGSASLDVAMHFSPSAHWEDAWFKTANMGLVPGLKGRTDTRQVATISQPEPYTAIFSGSAFFADLSMVWFSVQYPLQGECDPNDTRTVRREARYLPRPAPMDRAALVEAHETYGETIASFAESFVEAGEYCARGECWDLAAKAIECFEQYDYVPAPIPSTQRTHGHLIFEGKAMGKGNQVGRWRGGDDRVRRGDIVEWRKVRFVVSNGRTTYTQWMGNPDHTAVIVSDAVPSVQVADGQFMKPADLGTLEVVEQSVSTDIRPKRNQCVMSGFEEGEIWIYRPVSMQAYIGCTLQAECPEGINALRI</sequence>
<dbReference type="InterPro" id="IPR057402">
    <property type="entry name" value="AIM3_BBC1_C"/>
</dbReference>
<feature type="compositionally biased region" description="Basic and acidic residues" evidence="1">
    <location>
        <begin position="11"/>
        <end position="27"/>
    </location>
</feature>
<accession>A0A4Y9YQS6</accession>
<reference evidence="3 4" key="1">
    <citation type="submission" date="2019-01" db="EMBL/GenBank/DDBJ databases">
        <title>Genome sequencing of the rare red list fungi Fomitopsis rosea.</title>
        <authorList>
            <person name="Buettner E."/>
            <person name="Kellner H."/>
        </authorList>
    </citation>
    <scope>NUCLEOTIDE SEQUENCE [LARGE SCALE GENOMIC DNA]</scope>
    <source>
        <strain evidence="3 4">DSM 105464</strain>
    </source>
</reference>
<feature type="domain" description="BBC1/AIM3 cysteine proteinase-fold" evidence="2">
    <location>
        <begin position="329"/>
        <end position="529"/>
    </location>
</feature>
<gene>
    <name evidence="3" type="ORF">EVJ58_g2963</name>
</gene>
<evidence type="ECO:0000313" key="4">
    <source>
        <dbReference type="Proteomes" id="UP000298390"/>
    </source>
</evidence>
<proteinExistence type="predicted"/>